<dbReference type="AlphaFoldDB" id="C7M2B0"/>
<feature type="domain" description="Rhodanese" evidence="4">
    <location>
        <begin position="87"/>
        <end position="176"/>
    </location>
</feature>
<name>C7M2B0_ACIFD</name>
<dbReference type="InterPro" id="IPR045078">
    <property type="entry name" value="TST/MPST-like"/>
</dbReference>
<keyword evidence="6" id="KW-1185">Reference proteome</keyword>
<evidence type="ECO:0000256" key="2">
    <source>
        <dbReference type="ARBA" id="ARBA00022737"/>
    </source>
</evidence>
<evidence type="ECO:0000313" key="5">
    <source>
        <dbReference type="EMBL" id="ACU54899.1"/>
    </source>
</evidence>
<accession>C7M2B0</accession>
<sequence length="240" mass="26078">MRGPPKPPTSAEVLAARAPHVPRMHWSRIEPLCGLPSVPRFQAWSTPHPRPACGGWCPRHLRRCPQRDRAGNNPRPARQLAGGDPSTHERYLGQSEPIDPRAGHIPGARSLPIDEVAATGRFPDPATARRILGPVGDREIVASCGSGITACVLIALARRAGRDARLLEGSWSGWCEDPARPVCRSVCGDELTSSQRRTTLRQRGSRHRTGRSRHRSTPGPKVASQSAHRDRRPPPAGATP</sequence>
<dbReference type="Pfam" id="PF00581">
    <property type="entry name" value="Rhodanese"/>
    <property type="match status" value="1"/>
</dbReference>
<gene>
    <name evidence="5" type="ordered locus">Afer_1996</name>
</gene>
<feature type="region of interest" description="Disordered" evidence="3">
    <location>
        <begin position="67"/>
        <end position="90"/>
    </location>
</feature>
<dbReference type="KEGG" id="afo:Afer_1996"/>
<feature type="compositionally biased region" description="Basic residues" evidence="3">
    <location>
        <begin position="198"/>
        <end position="216"/>
    </location>
</feature>
<reference evidence="5 6" key="1">
    <citation type="journal article" date="2009" name="Stand. Genomic Sci.">
        <title>Complete genome sequence of Acidimicrobium ferrooxidans type strain (ICP).</title>
        <authorList>
            <person name="Clum A."/>
            <person name="Nolan M."/>
            <person name="Lang E."/>
            <person name="Glavina Del Rio T."/>
            <person name="Tice H."/>
            <person name="Copeland A."/>
            <person name="Cheng J.F."/>
            <person name="Lucas S."/>
            <person name="Chen F."/>
            <person name="Bruce D."/>
            <person name="Goodwin L."/>
            <person name="Pitluck S."/>
            <person name="Ivanova N."/>
            <person name="Mavrommatis K."/>
            <person name="Mikhailova N."/>
            <person name="Pati A."/>
            <person name="Chen A."/>
            <person name="Palaniappan K."/>
            <person name="Goker M."/>
            <person name="Spring S."/>
            <person name="Land M."/>
            <person name="Hauser L."/>
            <person name="Chang Y.J."/>
            <person name="Jeffries C.C."/>
            <person name="Chain P."/>
            <person name="Bristow J."/>
            <person name="Eisen J.A."/>
            <person name="Markowitz V."/>
            <person name="Hugenholtz P."/>
            <person name="Kyrpides N.C."/>
            <person name="Klenk H.P."/>
            <person name="Lapidus A."/>
        </authorList>
    </citation>
    <scope>NUCLEOTIDE SEQUENCE [LARGE SCALE GENOMIC DNA]</scope>
    <source>
        <strain evidence="6">DSM 10331 / JCM 15462 / NBRC 103882 / ICP</strain>
    </source>
</reference>
<dbReference type="InterPro" id="IPR001763">
    <property type="entry name" value="Rhodanese-like_dom"/>
</dbReference>
<dbReference type="PROSITE" id="PS50206">
    <property type="entry name" value="RHODANESE_3"/>
    <property type="match status" value="1"/>
</dbReference>
<proteinExistence type="predicted"/>
<dbReference type="OrthoDB" id="9770030at2"/>
<keyword evidence="2" id="KW-0677">Repeat</keyword>
<dbReference type="EMBL" id="CP001631">
    <property type="protein sequence ID" value="ACU54899.1"/>
    <property type="molecule type" value="Genomic_DNA"/>
</dbReference>
<dbReference type="SMART" id="SM00450">
    <property type="entry name" value="RHOD"/>
    <property type="match status" value="1"/>
</dbReference>
<dbReference type="PANTHER" id="PTHR11364:SF27">
    <property type="entry name" value="SULFURTRANSFERASE"/>
    <property type="match status" value="1"/>
</dbReference>
<dbReference type="InterPro" id="IPR036873">
    <property type="entry name" value="Rhodanese-like_dom_sf"/>
</dbReference>
<dbReference type="Proteomes" id="UP000000771">
    <property type="component" value="Chromosome"/>
</dbReference>
<evidence type="ECO:0000256" key="1">
    <source>
        <dbReference type="ARBA" id="ARBA00022679"/>
    </source>
</evidence>
<dbReference type="eggNOG" id="COG2897">
    <property type="taxonomic scope" value="Bacteria"/>
</dbReference>
<evidence type="ECO:0000256" key="3">
    <source>
        <dbReference type="SAM" id="MobiDB-lite"/>
    </source>
</evidence>
<dbReference type="PANTHER" id="PTHR11364">
    <property type="entry name" value="THIOSULFATE SULFERTANSFERASE"/>
    <property type="match status" value="1"/>
</dbReference>
<dbReference type="HOGENOM" id="CLU_1154436_0_0_11"/>
<evidence type="ECO:0000259" key="4">
    <source>
        <dbReference type="PROSITE" id="PS50206"/>
    </source>
</evidence>
<dbReference type="Gene3D" id="3.40.250.10">
    <property type="entry name" value="Rhodanese-like domain"/>
    <property type="match status" value="1"/>
</dbReference>
<dbReference type="GO" id="GO:0004792">
    <property type="term" value="F:thiosulfate-cyanide sulfurtransferase activity"/>
    <property type="evidence" value="ECO:0007669"/>
    <property type="project" value="TreeGrafter"/>
</dbReference>
<evidence type="ECO:0000313" key="6">
    <source>
        <dbReference type="Proteomes" id="UP000000771"/>
    </source>
</evidence>
<feature type="region of interest" description="Disordered" evidence="3">
    <location>
        <begin position="193"/>
        <end position="240"/>
    </location>
</feature>
<protein>
    <submittedName>
        <fullName evidence="5">Rhodanese domain protein</fullName>
    </submittedName>
</protein>
<dbReference type="SUPFAM" id="SSF52821">
    <property type="entry name" value="Rhodanese/Cell cycle control phosphatase"/>
    <property type="match status" value="1"/>
</dbReference>
<keyword evidence="1" id="KW-0808">Transferase</keyword>
<dbReference type="STRING" id="525909.Afer_1996"/>
<organism evidence="5 6">
    <name type="scientific">Acidimicrobium ferrooxidans (strain DSM 10331 / JCM 15462 / NBRC 103882 / ICP)</name>
    <dbReference type="NCBI Taxonomy" id="525909"/>
    <lineage>
        <taxon>Bacteria</taxon>
        <taxon>Bacillati</taxon>
        <taxon>Actinomycetota</taxon>
        <taxon>Acidimicrobiia</taxon>
        <taxon>Acidimicrobiales</taxon>
        <taxon>Acidimicrobiaceae</taxon>
        <taxon>Acidimicrobium</taxon>
    </lineage>
</organism>